<comment type="caution">
    <text evidence="1">The sequence shown here is derived from an EMBL/GenBank/DDBJ whole genome shotgun (WGS) entry which is preliminary data.</text>
</comment>
<proteinExistence type="predicted"/>
<keyword evidence="2" id="KW-1185">Reference proteome</keyword>
<dbReference type="RefSeq" id="WP_344927011.1">
    <property type="nucleotide sequence ID" value="NZ_BAABCW010000007.1"/>
</dbReference>
<organism evidence="1 2">
    <name type="scientific">Aquimarina addita</name>
    <dbReference type="NCBI Taxonomy" id="870485"/>
    <lineage>
        <taxon>Bacteria</taxon>
        <taxon>Pseudomonadati</taxon>
        <taxon>Bacteroidota</taxon>
        <taxon>Flavobacteriia</taxon>
        <taxon>Flavobacteriales</taxon>
        <taxon>Flavobacteriaceae</taxon>
        <taxon>Aquimarina</taxon>
    </lineage>
</organism>
<dbReference type="Proteomes" id="UP001500459">
    <property type="component" value="Unassembled WGS sequence"/>
</dbReference>
<name>A0ABP6UKE8_9FLAO</name>
<reference evidence="2" key="1">
    <citation type="journal article" date="2019" name="Int. J. Syst. Evol. Microbiol.">
        <title>The Global Catalogue of Microorganisms (GCM) 10K type strain sequencing project: providing services to taxonomists for standard genome sequencing and annotation.</title>
        <authorList>
            <consortium name="The Broad Institute Genomics Platform"/>
            <consortium name="The Broad Institute Genome Sequencing Center for Infectious Disease"/>
            <person name="Wu L."/>
            <person name="Ma J."/>
        </authorList>
    </citation>
    <scope>NUCLEOTIDE SEQUENCE [LARGE SCALE GENOMIC DNA]</scope>
    <source>
        <strain evidence="2">JCM 17106</strain>
    </source>
</reference>
<protein>
    <submittedName>
        <fullName evidence="1">Uncharacterized protein</fullName>
    </submittedName>
</protein>
<evidence type="ECO:0000313" key="1">
    <source>
        <dbReference type="EMBL" id="GAA3508577.1"/>
    </source>
</evidence>
<evidence type="ECO:0000313" key="2">
    <source>
        <dbReference type="Proteomes" id="UP001500459"/>
    </source>
</evidence>
<sequence length="148" mass="17127">MLYNKLIILLLLSLGVQISFAQKRDDGVFFIKKDQIVKFHTIGDLENLRKGELIKIYQDRVREIITVIPFLSLTNEPDVRLDDLGIKEDSDHIKILKKNTEAIQEALITTEESIEELIAYADTEKIIWTILYYEDVIKKMRIGANGSF</sequence>
<gene>
    <name evidence="1" type="ORF">GCM10022393_20010</name>
</gene>
<accession>A0ABP6UKE8</accession>
<dbReference type="EMBL" id="BAABCW010000007">
    <property type="protein sequence ID" value="GAA3508577.1"/>
    <property type="molecule type" value="Genomic_DNA"/>
</dbReference>